<proteinExistence type="predicted"/>
<accession>A0A812XGW1</accession>
<evidence type="ECO:0000313" key="2">
    <source>
        <dbReference type="EMBL" id="CAE7723855.1"/>
    </source>
</evidence>
<gene>
    <name evidence="2" type="ORF">SNEC2469_LOCUS20880</name>
</gene>
<dbReference type="InterPro" id="IPR027417">
    <property type="entry name" value="P-loop_NTPase"/>
</dbReference>
<dbReference type="InterPro" id="IPR003959">
    <property type="entry name" value="ATPase_AAA_core"/>
</dbReference>
<reference evidence="2" key="1">
    <citation type="submission" date="2021-02" db="EMBL/GenBank/DDBJ databases">
        <authorList>
            <person name="Dougan E. K."/>
            <person name="Rhodes N."/>
            <person name="Thang M."/>
            <person name="Chan C."/>
        </authorList>
    </citation>
    <scope>NUCLEOTIDE SEQUENCE</scope>
</reference>
<dbReference type="OrthoDB" id="10251412at2759"/>
<dbReference type="PANTHER" id="PTHR23070">
    <property type="entry name" value="BCS1 AAA-TYPE ATPASE"/>
    <property type="match status" value="1"/>
</dbReference>
<name>A0A812XGW1_9DINO</name>
<dbReference type="Gene3D" id="1.10.8.60">
    <property type="match status" value="1"/>
</dbReference>
<dbReference type="InterPro" id="IPR050747">
    <property type="entry name" value="Mitochondrial_chaperone_BCS1"/>
</dbReference>
<dbReference type="GO" id="GO:0005524">
    <property type="term" value="F:ATP binding"/>
    <property type="evidence" value="ECO:0007669"/>
    <property type="project" value="InterPro"/>
</dbReference>
<feature type="domain" description="ATPase AAA-type core" evidence="1">
    <location>
        <begin position="2"/>
        <end position="30"/>
    </location>
</feature>
<feature type="non-terminal residue" evidence="2">
    <location>
        <position position="1"/>
    </location>
</feature>
<comment type="caution">
    <text evidence="2">The sequence shown here is derived from an EMBL/GenBank/DDBJ whole genome shotgun (WGS) entry which is preliminary data.</text>
</comment>
<dbReference type="GO" id="GO:0016887">
    <property type="term" value="F:ATP hydrolysis activity"/>
    <property type="evidence" value="ECO:0007669"/>
    <property type="project" value="InterPro"/>
</dbReference>
<dbReference type="EMBL" id="CAJNJA010036708">
    <property type="protein sequence ID" value="CAE7723855.1"/>
    <property type="molecule type" value="Genomic_DNA"/>
</dbReference>
<evidence type="ECO:0000313" key="3">
    <source>
        <dbReference type="Proteomes" id="UP000601435"/>
    </source>
</evidence>
<dbReference type="Proteomes" id="UP000601435">
    <property type="component" value="Unassembled WGS sequence"/>
</dbReference>
<dbReference type="SUPFAM" id="SSF52540">
    <property type="entry name" value="P-loop containing nucleoside triphosphate hydrolases"/>
    <property type="match status" value="1"/>
</dbReference>
<sequence length="60" mass="6789">RVVVMTTNHPEKLDPALIRPGRINKRIHLGFVDAETLLLMAKHYICRDCDLPQHAAAEAE</sequence>
<protein>
    <recommendedName>
        <fullName evidence="1">ATPase AAA-type core domain-containing protein</fullName>
    </recommendedName>
</protein>
<evidence type="ECO:0000259" key="1">
    <source>
        <dbReference type="Pfam" id="PF00004"/>
    </source>
</evidence>
<dbReference type="Gene3D" id="3.40.50.300">
    <property type="entry name" value="P-loop containing nucleotide triphosphate hydrolases"/>
    <property type="match status" value="1"/>
</dbReference>
<feature type="non-terminal residue" evidence="2">
    <location>
        <position position="60"/>
    </location>
</feature>
<dbReference type="Pfam" id="PF00004">
    <property type="entry name" value="AAA"/>
    <property type="match status" value="1"/>
</dbReference>
<organism evidence="2 3">
    <name type="scientific">Symbiodinium necroappetens</name>
    <dbReference type="NCBI Taxonomy" id="1628268"/>
    <lineage>
        <taxon>Eukaryota</taxon>
        <taxon>Sar</taxon>
        <taxon>Alveolata</taxon>
        <taxon>Dinophyceae</taxon>
        <taxon>Suessiales</taxon>
        <taxon>Symbiodiniaceae</taxon>
        <taxon>Symbiodinium</taxon>
    </lineage>
</organism>
<keyword evidence="3" id="KW-1185">Reference proteome</keyword>
<dbReference type="AlphaFoldDB" id="A0A812XGW1"/>